<keyword evidence="3" id="KW-1185">Reference proteome</keyword>
<evidence type="ECO:0000313" key="3">
    <source>
        <dbReference type="Proteomes" id="UP000653305"/>
    </source>
</evidence>
<gene>
    <name evidence="2" type="ORF">PHJA_002006600</name>
</gene>
<feature type="region of interest" description="Disordered" evidence="1">
    <location>
        <begin position="56"/>
        <end position="78"/>
    </location>
</feature>
<dbReference type="OrthoDB" id="755797at2759"/>
<feature type="region of interest" description="Disordered" evidence="1">
    <location>
        <begin position="1"/>
        <end position="23"/>
    </location>
</feature>
<name>A0A830CD02_9LAMI</name>
<dbReference type="PANTHER" id="PTHR37708:SF2">
    <property type="entry name" value="HOMEOBOX HOX-B3-LIKE PROTEIN"/>
    <property type="match status" value="1"/>
</dbReference>
<sequence>SLSASAEPQPPISSLHTAFDPQKPNLLKLTTESLAMERGPRFKEYSALRERKLRMNRLKNNQPQREKQTKGSIIDRFDPTEKEGEITFRFHHSAYKAQDTLGFDAIRVGFLVSAEEHYKRIRQSRRPNPSGFRQYMKY</sequence>
<dbReference type="EMBL" id="BMAC01000538">
    <property type="protein sequence ID" value="GFP98627.1"/>
    <property type="molecule type" value="Genomic_DNA"/>
</dbReference>
<reference evidence="2" key="1">
    <citation type="submission" date="2020-07" db="EMBL/GenBank/DDBJ databases">
        <title>Ethylene signaling mediates host invasion by parasitic plants.</title>
        <authorList>
            <person name="Yoshida S."/>
        </authorList>
    </citation>
    <scope>NUCLEOTIDE SEQUENCE</scope>
    <source>
        <strain evidence="2">Okayama</strain>
    </source>
</reference>
<evidence type="ECO:0000256" key="1">
    <source>
        <dbReference type="SAM" id="MobiDB-lite"/>
    </source>
</evidence>
<dbReference type="PANTHER" id="PTHR37708">
    <property type="entry name" value="HOMEOBOX HOX-B3-LIKE PROTEIN"/>
    <property type="match status" value="1"/>
</dbReference>
<feature type="compositionally biased region" description="Basic and acidic residues" evidence="1">
    <location>
        <begin position="64"/>
        <end position="78"/>
    </location>
</feature>
<feature type="non-terminal residue" evidence="2">
    <location>
        <position position="1"/>
    </location>
</feature>
<organism evidence="2 3">
    <name type="scientific">Phtheirospermum japonicum</name>
    <dbReference type="NCBI Taxonomy" id="374723"/>
    <lineage>
        <taxon>Eukaryota</taxon>
        <taxon>Viridiplantae</taxon>
        <taxon>Streptophyta</taxon>
        <taxon>Embryophyta</taxon>
        <taxon>Tracheophyta</taxon>
        <taxon>Spermatophyta</taxon>
        <taxon>Magnoliopsida</taxon>
        <taxon>eudicotyledons</taxon>
        <taxon>Gunneridae</taxon>
        <taxon>Pentapetalae</taxon>
        <taxon>asterids</taxon>
        <taxon>lamiids</taxon>
        <taxon>Lamiales</taxon>
        <taxon>Orobanchaceae</taxon>
        <taxon>Orobanchaceae incertae sedis</taxon>
        <taxon>Phtheirospermum</taxon>
    </lineage>
</organism>
<comment type="caution">
    <text evidence="2">The sequence shown here is derived from an EMBL/GenBank/DDBJ whole genome shotgun (WGS) entry which is preliminary data.</text>
</comment>
<dbReference type="AlphaFoldDB" id="A0A830CD02"/>
<evidence type="ECO:0000313" key="2">
    <source>
        <dbReference type="EMBL" id="GFP98627.1"/>
    </source>
</evidence>
<proteinExistence type="predicted"/>
<protein>
    <submittedName>
        <fullName evidence="2">Uncharacterized protein</fullName>
    </submittedName>
</protein>
<accession>A0A830CD02</accession>
<dbReference type="Proteomes" id="UP000653305">
    <property type="component" value="Unassembled WGS sequence"/>
</dbReference>
<feature type="compositionally biased region" description="Polar residues" evidence="1">
    <location>
        <begin position="1"/>
        <end position="16"/>
    </location>
</feature>